<dbReference type="Pfam" id="PF23572">
    <property type="entry name" value="GH3_C"/>
    <property type="match status" value="1"/>
</dbReference>
<accession>A0A921QYX6</accession>
<evidence type="ECO:0000256" key="2">
    <source>
        <dbReference type="ARBA" id="ARBA00022598"/>
    </source>
</evidence>
<evidence type="ECO:0000259" key="5">
    <source>
        <dbReference type="Pfam" id="PF23572"/>
    </source>
</evidence>
<proteinExistence type="inferred from homology"/>
<dbReference type="Pfam" id="PF23571">
    <property type="entry name" value="GH3_M"/>
    <property type="match status" value="1"/>
</dbReference>
<comment type="caution">
    <text evidence="6">The sequence shown here is derived from an EMBL/GenBank/DDBJ whole genome shotgun (WGS) entry which is preliminary data.</text>
</comment>
<evidence type="ECO:0000256" key="3">
    <source>
        <dbReference type="SAM" id="MobiDB-lite"/>
    </source>
</evidence>
<evidence type="ECO:0000313" key="7">
    <source>
        <dbReference type="Proteomes" id="UP000807115"/>
    </source>
</evidence>
<comment type="similarity">
    <text evidence="1">Belongs to the IAA-amido conjugating enzyme family.</text>
</comment>
<dbReference type="Pfam" id="PF03321">
    <property type="entry name" value="GH3"/>
    <property type="match status" value="1"/>
</dbReference>
<reference evidence="6" key="2">
    <citation type="submission" date="2020-10" db="EMBL/GenBank/DDBJ databases">
        <authorList>
            <person name="Cooper E.A."/>
            <person name="Brenton Z.W."/>
            <person name="Flinn B.S."/>
            <person name="Jenkins J."/>
            <person name="Shu S."/>
            <person name="Flowers D."/>
            <person name="Luo F."/>
            <person name="Wang Y."/>
            <person name="Xia P."/>
            <person name="Barry K."/>
            <person name="Daum C."/>
            <person name="Lipzen A."/>
            <person name="Yoshinaga Y."/>
            <person name="Schmutz J."/>
            <person name="Saski C."/>
            <person name="Vermerris W."/>
            <person name="Kresovich S."/>
        </authorList>
    </citation>
    <scope>NUCLEOTIDE SEQUENCE</scope>
</reference>
<keyword evidence="2" id="KW-0436">Ligase</keyword>
<gene>
    <name evidence="6" type="ORF">BDA96_05G149000</name>
</gene>
<evidence type="ECO:0000259" key="4">
    <source>
        <dbReference type="Pfam" id="PF23571"/>
    </source>
</evidence>
<feature type="region of interest" description="Disordered" evidence="3">
    <location>
        <begin position="1"/>
        <end position="50"/>
    </location>
</feature>
<dbReference type="PANTHER" id="PTHR31901">
    <property type="entry name" value="GH3 DOMAIN-CONTAINING PROTEIN"/>
    <property type="match status" value="1"/>
</dbReference>
<feature type="compositionally biased region" description="Low complexity" evidence="3">
    <location>
        <begin position="1"/>
        <end position="13"/>
    </location>
</feature>
<protein>
    <submittedName>
        <fullName evidence="6">Uncharacterized protein</fullName>
    </submittedName>
</protein>
<dbReference type="GO" id="GO:0016874">
    <property type="term" value="F:ligase activity"/>
    <property type="evidence" value="ECO:0007669"/>
    <property type="project" value="UniProtKB-KW"/>
</dbReference>
<organism evidence="6 7">
    <name type="scientific">Sorghum bicolor</name>
    <name type="common">Sorghum</name>
    <name type="synonym">Sorghum vulgare</name>
    <dbReference type="NCBI Taxonomy" id="4558"/>
    <lineage>
        <taxon>Eukaryota</taxon>
        <taxon>Viridiplantae</taxon>
        <taxon>Streptophyta</taxon>
        <taxon>Embryophyta</taxon>
        <taxon>Tracheophyta</taxon>
        <taxon>Spermatophyta</taxon>
        <taxon>Magnoliopsida</taxon>
        <taxon>Liliopsida</taxon>
        <taxon>Poales</taxon>
        <taxon>Poaceae</taxon>
        <taxon>PACMAD clade</taxon>
        <taxon>Panicoideae</taxon>
        <taxon>Andropogonodae</taxon>
        <taxon>Andropogoneae</taxon>
        <taxon>Sorghinae</taxon>
        <taxon>Sorghum</taxon>
    </lineage>
</organism>
<evidence type="ECO:0000313" key="6">
    <source>
        <dbReference type="EMBL" id="KAG0530029.1"/>
    </source>
</evidence>
<name>A0A921QYX6_SORBI</name>
<dbReference type="InterPro" id="IPR055377">
    <property type="entry name" value="GH3_M"/>
</dbReference>
<reference evidence="6" key="1">
    <citation type="journal article" date="2019" name="BMC Genomics">
        <title>A new reference genome for Sorghum bicolor reveals high levels of sequence similarity between sweet and grain genotypes: implications for the genetics of sugar metabolism.</title>
        <authorList>
            <person name="Cooper E.A."/>
            <person name="Brenton Z.W."/>
            <person name="Flinn B.S."/>
            <person name="Jenkins J."/>
            <person name="Shu S."/>
            <person name="Flowers D."/>
            <person name="Luo F."/>
            <person name="Wang Y."/>
            <person name="Xia P."/>
            <person name="Barry K."/>
            <person name="Daum C."/>
            <person name="Lipzen A."/>
            <person name="Yoshinaga Y."/>
            <person name="Schmutz J."/>
            <person name="Saski C."/>
            <person name="Vermerris W."/>
            <person name="Kresovich S."/>
        </authorList>
    </citation>
    <scope>NUCLEOTIDE SEQUENCE</scope>
</reference>
<feature type="compositionally biased region" description="Low complexity" evidence="3">
    <location>
        <begin position="28"/>
        <end position="45"/>
    </location>
</feature>
<sequence length="678" mass="73792">MDLTMSTTTMSTSPAVLDHDHGHHRLLSSVSPPTTTTDSPATAMPPRAPSSLPPTIPACDPHDGPASLQLIEDLTTHAGAIQQRVLREILAMNAGTDYLRGFLGAGAEGRDADELAATFKDRVPVVEYEDVKPYIERIANGAPSSLISSKTITELLTSSGTSGGQPKLMPSTEEELDRKTFLYNLLVPVMNKYVEGLDKGRCMYLLFVKPEITTASGLVARPVLTSYYKSRHFRERPDSPYTRYTSPNEAILCPDSAQSMYAQLLCGLARRSEVLRVGAVFASAFLRAVKFLEAHWRALCDDIRAGRVDASRVTDAACRDAIARVVARPDPALADAIAAECEGSSSSSSWRGIVRRLWPRTKYIDVIVTGSMAQYIPLLEFYGGGLPLVSTMYASSECYFGINLRPLDPPEDVAYTLLPNMCYYEFIKVEKDGEEAREDGKVVDLVDVEAGGYYELLVTTFTGLYRYRVGDILQVSGFHNAAPQFRFVHRRNVVLSVDTDKTSEDDLLRAVTAAKRLLAPLGGATILSEYTAYADTASIPGHYVLFWELTPTPPMPGDGDTAARVMAACCAEVEAGLDAVYQRCRSRDRSVGPLEIRVVSTGAFDALMDLCVSHGSSVNQYKTPRCIKHPDAIAVLEARVVGRFFSDTVPHWEPFNVVDTAAAGAAATTTPSLNEGAT</sequence>
<feature type="domain" description="GH3 C-terminal" evidence="5">
    <location>
        <begin position="506"/>
        <end position="630"/>
    </location>
</feature>
<dbReference type="AlphaFoldDB" id="A0A921QYX6"/>
<evidence type="ECO:0000256" key="1">
    <source>
        <dbReference type="ARBA" id="ARBA00008068"/>
    </source>
</evidence>
<dbReference type="InterPro" id="IPR055378">
    <property type="entry name" value="GH3_C"/>
</dbReference>
<feature type="domain" description="GH3 middle" evidence="4">
    <location>
        <begin position="415"/>
        <end position="490"/>
    </location>
</feature>
<dbReference type="PANTHER" id="PTHR31901:SF33">
    <property type="entry name" value="INDOLE-3-ACETIC ACID-AMIDO SYNTHETASE GH3.17"/>
    <property type="match status" value="1"/>
</dbReference>
<dbReference type="Proteomes" id="UP000807115">
    <property type="component" value="Chromosome 5"/>
</dbReference>
<dbReference type="EMBL" id="CM027684">
    <property type="protein sequence ID" value="KAG0530029.1"/>
    <property type="molecule type" value="Genomic_DNA"/>
</dbReference>
<dbReference type="InterPro" id="IPR004993">
    <property type="entry name" value="GH3"/>
</dbReference>